<keyword evidence="2" id="KW-1185">Reference proteome</keyword>
<dbReference type="Proteomes" id="UP000234323">
    <property type="component" value="Unassembled WGS sequence"/>
</dbReference>
<dbReference type="AlphaFoldDB" id="A0A2I1G4W5"/>
<proteinExistence type="predicted"/>
<protein>
    <submittedName>
        <fullName evidence="1">Uncharacterized protein</fullName>
    </submittedName>
</protein>
<accession>A0A2I1G4W5</accession>
<dbReference type="SUPFAM" id="SSF56672">
    <property type="entry name" value="DNA/RNA polymerases"/>
    <property type="match status" value="1"/>
</dbReference>
<dbReference type="InterPro" id="IPR043502">
    <property type="entry name" value="DNA/RNA_pol_sf"/>
</dbReference>
<name>A0A2I1G4W5_9GLOM</name>
<sequence length="119" mass="14147">MLDLTNVMFFGLGYASEIFQRLINRILQEYLGKQANLKTKLKKYYFCLRNIHFLDYVVGHKGIQPDLEKIEKIRTFLVPTNLTPFRIGIIFLLLKIHQRFLNDSQTYITTLEELNFSEK</sequence>
<reference evidence="1 2" key="1">
    <citation type="submission" date="2015-10" db="EMBL/GenBank/DDBJ databases">
        <title>Genome analyses suggest a sexual origin of heterokaryosis in a supposedly ancient asexual fungus.</title>
        <authorList>
            <person name="Ropars J."/>
            <person name="Sedzielewska K."/>
            <person name="Noel J."/>
            <person name="Charron P."/>
            <person name="Farinelli L."/>
            <person name="Marton T."/>
            <person name="Kruger M."/>
            <person name="Pelin A."/>
            <person name="Brachmann A."/>
            <person name="Corradi N."/>
        </authorList>
    </citation>
    <scope>NUCLEOTIDE SEQUENCE [LARGE SCALE GENOMIC DNA]</scope>
    <source>
        <strain evidence="1 2">A4</strain>
    </source>
</reference>
<gene>
    <name evidence="1" type="ORF">RhiirA4_455316</name>
</gene>
<evidence type="ECO:0000313" key="2">
    <source>
        <dbReference type="Proteomes" id="UP000234323"/>
    </source>
</evidence>
<dbReference type="EMBL" id="LLXI01000160">
    <property type="protein sequence ID" value="PKY41678.1"/>
    <property type="molecule type" value="Genomic_DNA"/>
</dbReference>
<organism evidence="1 2">
    <name type="scientific">Rhizophagus irregularis</name>
    <dbReference type="NCBI Taxonomy" id="588596"/>
    <lineage>
        <taxon>Eukaryota</taxon>
        <taxon>Fungi</taxon>
        <taxon>Fungi incertae sedis</taxon>
        <taxon>Mucoromycota</taxon>
        <taxon>Glomeromycotina</taxon>
        <taxon>Glomeromycetes</taxon>
        <taxon>Glomerales</taxon>
        <taxon>Glomeraceae</taxon>
        <taxon>Rhizophagus</taxon>
    </lineage>
</organism>
<evidence type="ECO:0000313" key="1">
    <source>
        <dbReference type="EMBL" id="PKY41678.1"/>
    </source>
</evidence>
<comment type="caution">
    <text evidence="1">The sequence shown here is derived from an EMBL/GenBank/DDBJ whole genome shotgun (WGS) entry which is preliminary data.</text>
</comment>